<keyword evidence="5" id="KW-1185">Reference proteome</keyword>
<proteinExistence type="predicted"/>
<feature type="domain" description="Zinc-ribbon" evidence="3">
    <location>
        <begin position="2"/>
        <end position="24"/>
    </location>
</feature>
<accession>A0ABW9MCB8</accession>
<sequence length="216" mass="23759">MFCKNCGAELKPGANFCAQCGSPVDQEKIQPASEKVELNLDEKKEEFSEKFDEKKQEAAERLEEVGKDLGEKAEKVKESVEESLDTAKENIEDTAQEVKETVKETAQKAEETLDQTVEDIKEDVEVKPANNLFEEKASSDAIDGFSNDENMVDNEPIFKSMKDMEKDASNEASIEIKPSGLVKIIALTGLGAASVCAILFAIDLLRLVIFTIGGIF</sequence>
<comment type="caution">
    <text evidence="4">The sequence shown here is derived from an EMBL/GenBank/DDBJ whole genome shotgun (WGS) entry which is preliminary data.</text>
</comment>
<keyword evidence="2" id="KW-0812">Transmembrane</keyword>
<keyword evidence="2" id="KW-1133">Transmembrane helix</keyword>
<dbReference type="SUPFAM" id="SSF58113">
    <property type="entry name" value="Apolipoprotein A-I"/>
    <property type="match status" value="1"/>
</dbReference>
<dbReference type="EMBL" id="JBGMEF010000016">
    <property type="protein sequence ID" value="MFO3666805.1"/>
    <property type="molecule type" value="Genomic_DNA"/>
</dbReference>
<reference evidence="4 5" key="1">
    <citation type="journal article" date="2025" name="Anaerobe">
        <title>Description of Anaerococcus kampingiae sp. nov., Anaerococcus groningensis sp. nov., Anaerococcus martiniensis sp. nov., and Anaerococcus cruorum sp. nov., isolated from human clinical specimens.</title>
        <authorList>
            <person name="Boiten K.E."/>
            <person name="Meijer J."/>
            <person name="van Wezel E.M."/>
            <person name="Veloo A.C.M."/>
        </authorList>
    </citation>
    <scope>NUCLEOTIDE SEQUENCE [LARGE SCALE GENOMIC DNA]</scope>
    <source>
        <strain evidence="4 5">ENR0874</strain>
    </source>
</reference>
<feature type="region of interest" description="Disordered" evidence="1">
    <location>
        <begin position="47"/>
        <end position="67"/>
    </location>
</feature>
<keyword evidence="2" id="KW-0472">Membrane</keyword>
<dbReference type="Gene3D" id="1.20.120.20">
    <property type="entry name" value="Apolipoprotein"/>
    <property type="match status" value="1"/>
</dbReference>
<evidence type="ECO:0000313" key="4">
    <source>
        <dbReference type="EMBL" id="MFO3666805.1"/>
    </source>
</evidence>
<evidence type="ECO:0000259" key="3">
    <source>
        <dbReference type="Pfam" id="PF13240"/>
    </source>
</evidence>
<feature type="transmembrane region" description="Helical" evidence="2">
    <location>
        <begin position="184"/>
        <end position="209"/>
    </location>
</feature>
<dbReference type="InterPro" id="IPR026870">
    <property type="entry name" value="Zinc_ribbon_dom"/>
</dbReference>
<evidence type="ECO:0000313" key="5">
    <source>
        <dbReference type="Proteomes" id="UP001637994"/>
    </source>
</evidence>
<dbReference type="RefSeq" id="WP_410035374.1">
    <property type="nucleotide sequence ID" value="NZ_JBGMEF010000016.1"/>
</dbReference>
<name>A0ABW9MCB8_9FIRM</name>
<protein>
    <submittedName>
        <fullName evidence="4">Zinc-ribbon domain-containing protein</fullName>
    </submittedName>
</protein>
<organism evidence="4 5">
    <name type="scientific">Anaerococcus kampingae</name>
    <dbReference type="NCBI Taxonomy" id="3115614"/>
    <lineage>
        <taxon>Bacteria</taxon>
        <taxon>Bacillati</taxon>
        <taxon>Bacillota</taxon>
        <taxon>Tissierellia</taxon>
        <taxon>Tissierellales</taxon>
        <taxon>Peptoniphilaceae</taxon>
        <taxon>Anaerococcus</taxon>
    </lineage>
</organism>
<evidence type="ECO:0000256" key="2">
    <source>
        <dbReference type="SAM" id="Phobius"/>
    </source>
</evidence>
<dbReference type="Proteomes" id="UP001637994">
    <property type="component" value="Unassembled WGS sequence"/>
</dbReference>
<evidence type="ECO:0000256" key="1">
    <source>
        <dbReference type="SAM" id="MobiDB-lite"/>
    </source>
</evidence>
<gene>
    <name evidence="4" type="ORF">ACCQ42_03365</name>
</gene>
<dbReference type="Pfam" id="PF13240">
    <property type="entry name" value="Zn_Ribbon_1"/>
    <property type="match status" value="1"/>
</dbReference>